<dbReference type="InterPro" id="IPR051099">
    <property type="entry name" value="AGR/TXD"/>
</dbReference>
<dbReference type="Proteomes" id="UP000319383">
    <property type="component" value="Chromosome"/>
</dbReference>
<dbReference type="AlphaFoldDB" id="A0A517ZS86"/>
<organism evidence="4 5">
    <name type="scientific">Symmachiella dynata</name>
    <dbReference type="NCBI Taxonomy" id="2527995"/>
    <lineage>
        <taxon>Bacteria</taxon>
        <taxon>Pseudomonadati</taxon>
        <taxon>Planctomycetota</taxon>
        <taxon>Planctomycetia</taxon>
        <taxon>Planctomycetales</taxon>
        <taxon>Planctomycetaceae</taxon>
        <taxon>Symmachiella</taxon>
    </lineage>
</organism>
<dbReference type="PANTHER" id="PTHR15337:SF11">
    <property type="entry name" value="THIOREDOXIN DOMAIN-CONTAINING PROTEIN"/>
    <property type="match status" value="1"/>
</dbReference>
<evidence type="ECO:0000256" key="2">
    <source>
        <dbReference type="SAM" id="SignalP"/>
    </source>
</evidence>
<dbReference type="InterPro" id="IPR013766">
    <property type="entry name" value="Thioredoxin_domain"/>
</dbReference>
<reference evidence="4 5" key="1">
    <citation type="submission" date="2019-02" db="EMBL/GenBank/DDBJ databases">
        <title>Deep-cultivation of Planctomycetes and their phenomic and genomic characterization uncovers novel biology.</title>
        <authorList>
            <person name="Wiegand S."/>
            <person name="Jogler M."/>
            <person name="Boedeker C."/>
            <person name="Pinto D."/>
            <person name="Vollmers J."/>
            <person name="Rivas-Marin E."/>
            <person name="Kohn T."/>
            <person name="Peeters S.H."/>
            <person name="Heuer A."/>
            <person name="Rast P."/>
            <person name="Oberbeckmann S."/>
            <person name="Bunk B."/>
            <person name="Jeske O."/>
            <person name="Meyerdierks A."/>
            <person name="Storesund J.E."/>
            <person name="Kallscheuer N."/>
            <person name="Luecker S."/>
            <person name="Lage O.M."/>
            <person name="Pohl T."/>
            <person name="Merkel B.J."/>
            <person name="Hornburger P."/>
            <person name="Mueller R.-W."/>
            <person name="Bruemmer F."/>
            <person name="Labrenz M."/>
            <person name="Spormann A.M."/>
            <person name="Op den Camp H."/>
            <person name="Overmann J."/>
            <person name="Amann R."/>
            <person name="Jetten M.S.M."/>
            <person name="Mascher T."/>
            <person name="Medema M.H."/>
            <person name="Devos D.P."/>
            <person name="Kaster A.-K."/>
            <person name="Ovreas L."/>
            <person name="Rohde M."/>
            <person name="Galperin M.Y."/>
            <person name="Jogler C."/>
        </authorList>
    </citation>
    <scope>NUCLEOTIDE SEQUENCE [LARGE SCALE GENOMIC DNA]</scope>
    <source>
        <strain evidence="4 5">Mal52</strain>
    </source>
</reference>
<dbReference type="KEGG" id="sdyn:Mal52_38560"/>
<keyword evidence="4" id="KW-0560">Oxidoreductase</keyword>
<feature type="domain" description="Thioredoxin" evidence="3">
    <location>
        <begin position="19"/>
        <end position="147"/>
    </location>
</feature>
<sequence precursor="true">MDRRPLAKFCLALLVCLTATTAVTAADKAAAKKVDWQPNLTAAHKQSLKTGKPILLVFGADWCFFCHKLERETLNEANMAKFINSNFIAVKLDLEKDEEAAKILKVKSLPATIVVNSDADMLANIVGYQKSESYAKNLRTALRMHQKLRQVSAEKTTTTK</sequence>
<dbReference type="GO" id="GO:0016491">
    <property type="term" value="F:oxidoreductase activity"/>
    <property type="evidence" value="ECO:0007669"/>
    <property type="project" value="UniProtKB-KW"/>
</dbReference>
<gene>
    <name evidence="4" type="primary">dsbH_1</name>
    <name evidence="4" type="ORF">Mal52_38560</name>
</gene>
<feature type="chain" id="PRO_5022174560" evidence="2">
    <location>
        <begin position="26"/>
        <end position="160"/>
    </location>
</feature>
<accession>A0A517ZS86</accession>
<name>A0A517ZS86_9PLAN</name>
<evidence type="ECO:0000313" key="4">
    <source>
        <dbReference type="EMBL" id="QDU45362.1"/>
    </source>
</evidence>
<dbReference type="PROSITE" id="PS51352">
    <property type="entry name" value="THIOREDOXIN_2"/>
    <property type="match status" value="1"/>
</dbReference>
<dbReference type="EMBL" id="CP036276">
    <property type="protein sequence ID" value="QDU45362.1"/>
    <property type="molecule type" value="Genomic_DNA"/>
</dbReference>
<dbReference type="Gene3D" id="3.40.30.10">
    <property type="entry name" value="Glutaredoxin"/>
    <property type="match status" value="1"/>
</dbReference>
<dbReference type="PANTHER" id="PTHR15337">
    <property type="entry name" value="ANTERIOR GRADIENT PROTEIN-RELATED"/>
    <property type="match status" value="1"/>
</dbReference>
<feature type="signal peptide" evidence="2">
    <location>
        <begin position="1"/>
        <end position="25"/>
    </location>
</feature>
<dbReference type="SUPFAM" id="SSF52833">
    <property type="entry name" value="Thioredoxin-like"/>
    <property type="match status" value="1"/>
</dbReference>
<evidence type="ECO:0000259" key="3">
    <source>
        <dbReference type="PROSITE" id="PS51352"/>
    </source>
</evidence>
<dbReference type="InterPro" id="IPR012336">
    <property type="entry name" value="Thioredoxin-like_fold"/>
</dbReference>
<keyword evidence="1 2" id="KW-0732">Signal</keyword>
<dbReference type="EC" id="1.8.-.-" evidence="4"/>
<proteinExistence type="predicted"/>
<evidence type="ECO:0000313" key="5">
    <source>
        <dbReference type="Proteomes" id="UP000319383"/>
    </source>
</evidence>
<dbReference type="InterPro" id="IPR036249">
    <property type="entry name" value="Thioredoxin-like_sf"/>
</dbReference>
<keyword evidence="5" id="KW-1185">Reference proteome</keyword>
<dbReference type="RefSeq" id="WP_197533287.1">
    <property type="nucleotide sequence ID" value="NZ_CP036270.1"/>
</dbReference>
<evidence type="ECO:0000256" key="1">
    <source>
        <dbReference type="ARBA" id="ARBA00022729"/>
    </source>
</evidence>
<dbReference type="Pfam" id="PF13098">
    <property type="entry name" value="Thioredoxin_2"/>
    <property type="match status" value="1"/>
</dbReference>
<protein>
    <submittedName>
        <fullName evidence="4">Disulfide bond reductase DsbH</fullName>
        <ecNumber evidence="4">1.8.-.-</ecNumber>
    </submittedName>
</protein>